<dbReference type="InterPro" id="IPR003959">
    <property type="entry name" value="ATPase_AAA_core"/>
</dbReference>
<dbReference type="Gene3D" id="1.10.8.60">
    <property type="match status" value="1"/>
</dbReference>
<evidence type="ECO:0000256" key="1">
    <source>
        <dbReference type="ARBA" id="ARBA00002393"/>
    </source>
</evidence>
<dbReference type="GO" id="GO:0016887">
    <property type="term" value="F:ATP hydrolysis activity"/>
    <property type="evidence" value="ECO:0007669"/>
    <property type="project" value="InterPro"/>
</dbReference>
<evidence type="ECO:0000256" key="3">
    <source>
        <dbReference type="ARBA" id="ARBA00022705"/>
    </source>
</evidence>
<dbReference type="SMART" id="SM00382">
    <property type="entry name" value="AAA"/>
    <property type="match status" value="1"/>
</dbReference>
<dbReference type="FunFam" id="3.40.50.300:FF:000137">
    <property type="entry name" value="Replication-associated recombination protein A"/>
    <property type="match status" value="1"/>
</dbReference>
<accession>A0A2T4UND9</accession>
<evidence type="ECO:0000313" key="8">
    <source>
        <dbReference type="EMBL" id="PTL60734.1"/>
    </source>
</evidence>
<evidence type="ECO:0000256" key="6">
    <source>
        <dbReference type="SAM" id="MobiDB-lite"/>
    </source>
</evidence>
<dbReference type="Pfam" id="PF16193">
    <property type="entry name" value="AAA_assoc_2"/>
    <property type="match status" value="1"/>
</dbReference>
<protein>
    <submittedName>
        <fullName evidence="8">AAA family ATPase</fullName>
    </submittedName>
</protein>
<dbReference type="EMBL" id="PYYB01000001">
    <property type="protein sequence ID" value="PTL60734.1"/>
    <property type="molecule type" value="Genomic_DNA"/>
</dbReference>
<feature type="compositionally biased region" description="Basic and acidic residues" evidence="6">
    <location>
        <begin position="372"/>
        <end position="386"/>
    </location>
</feature>
<keyword evidence="9" id="KW-1185">Reference proteome</keyword>
<dbReference type="SUPFAM" id="SSF52540">
    <property type="entry name" value="P-loop containing nucleoside triphosphate hydrolases"/>
    <property type="match status" value="1"/>
</dbReference>
<evidence type="ECO:0000256" key="5">
    <source>
        <dbReference type="ARBA" id="ARBA00022840"/>
    </source>
</evidence>
<evidence type="ECO:0000256" key="2">
    <source>
        <dbReference type="ARBA" id="ARBA00008959"/>
    </source>
</evidence>
<dbReference type="InterPro" id="IPR027417">
    <property type="entry name" value="P-loop_NTPase"/>
</dbReference>
<dbReference type="CDD" id="cd00009">
    <property type="entry name" value="AAA"/>
    <property type="match status" value="1"/>
</dbReference>
<sequence length="427" mass="45833">MFAPEPTPEEPPPSRDAPLAARLRPRTIADVVGQDHLLAPGSALRTAIETGRPHSMLLYGPPGTGKTTLARIVARAASAAFEELSAVEAGRAEVRAVMARATERRRGGQPTVFFLDEIHRFNKGQQDALLPAVEDGLVTLIGATTENPSFEVNAALLSRTRLYELQALTADGVRVLLDRAVERGEVPLPADDGALAFLADRCGGDARTALGALELAAVTAASSGAPSVSLAHAEDALQRRAIRFDKAGDQHYDTISAWIKATRASDPDASLYYLAVMLEAGEDPRFIARRMVILASEDIGLADPTALPVAVAAMQAAHLVGMPEAHYPLAQAAVHLALSPKSHAVGAALHAARAHVREHGAAPPPAYLRSASRREPGYDYPHDRPGHLTPQDVRPEAIRGLRFYEPDDMEPRHRQRVEDLRRARGLP</sequence>
<evidence type="ECO:0000256" key="4">
    <source>
        <dbReference type="ARBA" id="ARBA00022741"/>
    </source>
</evidence>
<dbReference type="InterPro" id="IPR008921">
    <property type="entry name" value="DNA_pol3_clamp-load_cplx_C"/>
</dbReference>
<evidence type="ECO:0000259" key="7">
    <source>
        <dbReference type="SMART" id="SM00382"/>
    </source>
</evidence>
<dbReference type="CDD" id="cd18139">
    <property type="entry name" value="HLD_clamp_RarA"/>
    <property type="match status" value="1"/>
</dbReference>
<dbReference type="PANTHER" id="PTHR13779">
    <property type="entry name" value="WERNER HELICASE-INTERACTING PROTEIN 1 FAMILY MEMBER"/>
    <property type="match status" value="1"/>
</dbReference>
<dbReference type="SUPFAM" id="SSF48019">
    <property type="entry name" value="post-AAA+ oligomerization domain-like"/>
    <property type="match status" value="1"/>
</dbReference>
<proteinExistence type="inferred from homology"/>
<dbReference type="AlphaFoldDB" id="A0A2T4UND9"/>
<organism evidence="8 9">
    <name type="scientific">Paraconexibacter algicola</name>
    <dbReference type="NCBI Taxonomy" id="2133960"/>
    <lineage>
        <taxon>Bacteria</taxon>
        <taxon>Bacillati</taxon>
        <taxon>Actinomycetota</taxon>
        <taxon>Thermoleophilia</taxon>
        <taxon>Solirubrobacterales</taxon>
        <taxon>Paraconexibacteraceae</taxon>
        <taxon>Paraconexibacter</taxon>
    </lineage>
</organism>
<evidence type="ECO:0000313" key="9">
    <source>
        <dbReference type="Proteomes" id="UP000240739"/>
    </source>
</evidence>
<feature type="compositionally biased region" description="Basic and acidic residues" evidence="6">
    <location>
        <begin position="393"/>
        <end position="427"/>
    </location>
</feature>
<dbReference type="InterPro" id="IPR032423">
    <property type="entry name" value="AAA_assoc_2"/>
</dbReference>
<dbReference type="GO" id="GO:0003677">
    <property type="term" value="F:DNA binding"/>
    <property type="evidence" value="ECO:0007669"/>
    <property type="project" value="InterPro"/>
</dbReference>
<dbReference type="GO" id="GO:0006261">
    <property type="term" value="P:DNA-templated DNA replication"/>
    <property type="evidence" value="ECO:0007669"/>
    <property type="project" value="TreeGrafter"/>
</dbReference>
<comment type="similarity">
    <text evidence="2">Belongs to the AAA ATPase family. RarA/MGS1/WRNIP1 subfamily.</text>
</comment>
<dbReference type="GO" id="GO:0008047">
    <property type="term" value="F:enzyme activator activity"/>
    <property type="evidence" value="ECO:0007669"/>
    <property type="project" value="TreeGrafter"/>
</dbReference>
<dbReference type="GO" id="GO:0005524">
    <property type="term" value="F:ATP binding"/>
    <property type="evidence" value="ECO:0007669"/>
    <property type="project" value="UniProtKB-KW"/>
</dbReference>
<dbReference type="InterPro" id="IPR021886">
    <property type="entry name" value="MgsA_C"/>
</dbReference>
<name>A0A2T4UND9_9ACTN</name>
<dbReference type="Pfam" id="PF12002">
    <property type="entry name" value="MgsA_C"/>
    <property type="match status" value="1"/>
</dbReference>
<dbReference type="Proteomes" id="UP000240739">
    <property type="component" value="Unassembled WGS sequence"/>
</dbReference>
<keyword evidence="5" id="KW-0067">ATP-binding</keyword>
<feature type="region of interest" description="Disordered" evidence="6">
    <location>
        <begin position="360"/>
        <end position="427"/>
    </location>
</feature>
<dbReference type="Pfam" id="PF00004">
    <property type="entry name" value="AAA"/>
    <property type="match status" value="1"/>
</dbReference>
<dbReference type="InterPro" id="IPR051314">
    <property type="entry name" value="AAA_ATPase_RarA/MGS1/WRNIP1"/>
</dbReference>
<dbReference type="Gene3D" id="1.20.272.10">
    <property type="match status" value="1"/>
</dbReference>
<dbReference type="Gene3D" id="1.10.3710.10">
    <property type="entry name" value="DNA polymerase III clamp loader subunits, C-terminal domain"/>
    <property type="match status" value="1"/>
</dbReference>
<feature type="domain" description="AAA+ ATPase" evidence="7">
    <location>
        <begin position="52"/>
        <end position="168"/>
    </location>
</feature>
<dbReference type="PANTHER" id="PTHR13779:SF7">
    <property type="entry name" value="ATPASE WRNIP1"/>
    <property type="match status" value="1"/>
</dbReference>
<keyword evidence="3" id="KW-0235">DNA replication</keyword>
<dbReference type="OrthoDB" id="9778364at2"/>
<dbReference type="FunFam" id="1.20.272.10:FF:000001">
    <property type="entry name" value="Putative AAA family ATPase"/>
    <property type="match status" value="1"/>
</dbReference>
<reference evidence="8 9" key="1">
    <citation type="submission" date="2018-03" db="EMBL/GenBank/DDBJ databases">
        <title>Aquarubrobacter algicola gen. nov., sp. nov., a novel actinobacterium isolated from shallow eutrophic lake during the end of cyanobacterial harmful algal blooms.</title>
        <authorList>
            <person name="Chun S.J."/>
        </authorList>
    </citation>
    <scope>NUCLEOTIDE SEQUENCE [LARGE SCALE GENOMIC DNA]</scope>
    <source>
        <strain evidence="8 9">Seoho-28</strain>
    </source>
</reference>
<dbReference type="Gene3D" id="3.40.50.300">
    <property type="entry name" value="P-loop containing nucleotide triphosphate hydrolases"/>
    <property type="match status" value="1"/>
</dbReference>
<keyword evidence="4" id="KW-0547">Nucleotide-binding</keyword>
<dbReference type="GO" id="GO:0017116">
    <property type="term" value="F:single-stranded DNA helicase activity"/>
    <property type="evidence" value="ECO:0007669"/>
    <property type="project" value="TreeGrafter"/>
</dbReference>
<comment type="function">
    <text evidence="1">DNA-dependent ATPase that plays important roles in cellular responses to stalled DNA replication processes.</text>
</comment>
<dbReference type="InterPro" id="IPR003593">
    <property type="entry name" value="AAA+_ATPase"/>
</dbReference>
<comment type="caution">
    <text evidence="8">The sequence shown here is derived from an EMBL/GenBank/DDBJ whole genome shotgun (WGS) entry which is preliminary data.</text>
</comment>
<dbReference type="GO" id="GO:0000731">
    <property type="term" value="P:DNA synthesis involved in DNA repair"/>
    <property type="evidence" value="ECO:0007669"/>
    <property type="project" value="TreeGrafter"/>
</dbReference>
<gene>
    <name evidence="8" type="ORF">C7Y72_06570</name>
</gene>